<dbReference type="InterPro" id="IPR039422">
    <property type="entry name" value="MarR/SlyA-like"/>
</dbReference>
<dbReference type="PANTHER" id="PTHR33164:SF95">
    <property type="entry name" value="TRANSCRIPTIONAL REGULATOR"/>
    <property type="match status" value="1"/>
</dbReference>
<dbReference type="Pfam" id="PF01047">
    <property type="entry name" value="MarR"/>
    <property type="match status" value="1"/>
</dbReference>
<dbReference type="SMART" id="SM00347">
    <property type="entry name" value="HTH_MARR"/>
    <property type="match status" value="1"/>
</dbReference>
<accession>A0ABW5CL52</accession>
<evidence type="ECO:0000313" key="2">
    <source>
        <dbReference type="EMBL" id="MFD2238029.1"/>
    </source>
</evidence>
<name>A0ABW5CL52_9HYPH</name>
<dbReference type="PROSITE" id="PS50995">
    <property type="entry name" value="HTH_MARR_2"/>
    <property type="match status" value="1"/>
</dbReference>
<evidence type="ECO:0000259" key="1">
    <source>
        <dbReference type="PROSITE" id="PS50995"/>
    </source>
</evidence>
<dbReference type="EMBL" id="JBHUIJ010000013">
    <property type="protein sequence ID" value="MFD2238029.1"/>
    <property type="molecule type" value="Genomic_DNA"/>
</dbReference>
<gene>
    <name evidence="2" type="ORF">ACFSKQ_11225</name>
</gene>
<comment type="caution">
    <text evidence="2">The sequence shown here is derived from an EMBL/GenBank/DDBJ whole genome shotgun (WGS) entry which is preliminary data.</text>
</comment>
<dbReference type="InterPro" id="IPR000835">
    <property type="entry name" value="HTH_MarR-typ"/>
</dbReference>
<proteinExistence type="predicted"/>
<protein>
    <submittedName>
        <fullName evidence="2">MarR family winged helix-turn-helix transcriptional regulator</fullName>
    </submittedName>
</protein>
<keyword evidence="3" id="KW-1185">Reference proteome</keyword>
<dbReference type="InterPro" id="IPR036390">
    <property type="entry name" value="WH_DNA-bd_sf"/>
</dbReference>
<evidence type="ECO:0000313" key="3">
    <source>
        <dbReference type="Proteomes" id="UP001597371"/>
    </source>
</evidence>
<organism evidence="2 3">
    <name type="scientific">Aureimonas populi</name>
    <dbReference type="NCBI Taxonomy" id="1701758"/>
    <lineage>
        <taxon>Bacteria</taxon>
        <taxon>Pseudomonadati</taxon>
        <taxon>Pseudomonadota</taxon>
        <taxon>Alphaproteobacteria</taxon>
        <taxon>Hyphomicrobiales</taxon>
        <taxon>Aurantimonadaceae</taxon>
        <taxon>Aureimonas</taxon>
    </lineage>
</organism>
<sequence length="157" mass="17673">MGEEPDGRQEPQGTQDYRFSDQIGYLLRRAYQRHLAIFQANASDPHLTAVQFSTLCALRDRGAQSQGALVKSTGVDQATIRGIVDRLKWRGFISLSKDRHDGRKVIIDITPAGRETLERMIPCAARISELTMQDLNPAERMALLYTLRRISGTEEAE</sequence>
<dbReference type="InterPro" id="IPR036388">
    <property type="entry name" value="WH-like_DNA-bd_sf"/>
</dbReference>
<feature type="domain" description="HTH marR-type" evidence="1">
    <location>
        <begin position="20"/>
        <end position="152"/>
    </location>
</feature>
<dbReference type="Gene3D" id="1.10.10.10">
    <property type="entry name" value="Winged helix-like DNA-binding domain superfamily/Winged helix DNA-binding domain"/>
    <property type="match status" value="1"/>
</dbReference>
<dbReference type="PANTHER" id="PTHR33164">
    <property type="entry name" value="TRANSCRIPTIONAL REGULATOR, MARR FAMILY"/>
    <property type="match status" value="1"/>
</dbReference>
<dbReference type="RefSeq" id="WP_209739216.1">
    <property type="nucleotide sequence ID" value="NZ_CP072611.1"/>
</dbReference>
<dbReference type="Proteomes" id="UP001597371">
    <property type="component" value="Unassembled WGS sequence"/>
</dbReference>
<dbReference type="SUPFAM" id="SSF46785">
    <property type="entry name" value="Winged helix' DNA-binding domain"/>
    <property type="match status" value="1"/>
</dbReference>
<reference evidence="3" key="1">
    <citation type="journal article" date="2019" name="Int. J. Syst. Evol. Microbiol.">
        <title>The Global Catalogue of Microorganisms (GCM) 10K type strain sequencing project: providing services to taxonomists for standard genome sequencing and annotation.</title>
        <authorList>
            <consortium name="The Broad Institute Genomics Platform"/>
            <consortium name="The Broad Institute Genome Sequencing Center for Infectious Disease"/>
            <person name="Wu L."/>
            <person name="Ma J."/>
        </authorList>
    </citation>
    <scope>NUCLEOTIDE SEQUENCE [LARGE SCALE GENOMIC DNA]</scope>
    <source>
        <strain evidence="3">ZS-35-S2</strain>
    </source>
</reference>